<reference evidence="1 2" key="1">
    <citation type="journal article" date="2016" name="Nat. Commun.">
        <title>Thousands of microbial genomes shed light on interconnected biogeochemical processes in an aquifer system.</title>
        <authorList>
            <person name="Anantharaman K."/>
            <person name="Brown C.T."/>
            <person name="Hug L.A."/>
            <person name="Sharon I."/>
            <person name="Castelle C.J."/>
            <person name="Probst A.J."/>
            <person name="Thomas B.C."/>
            <person name="Singh A."/>
            <person name="Wilkins M.J."/>
            <person name="Karaoz U."/>
            <person name="Brodie E.L."/>
            <person name="Williams K.H."/>
            <person name="Hubbard S.S."/>
            <person name="Banfield J.F."/>
        </authorList>
    </citation>
    <scope>NUCLEOTIDE SEQUENCE [LARGE SCALE GENOMIC DNA]</scope>
</reference>
<accession>A0A1F6XJ14</accession>
<evidence type="ECO:0000313" key="2">
    <source>
        <dbReference type="Proteomes" id="UP000176629"/>
    </source>
</evidence>
<protein>
    <submittedName>
        <fullName evidence="1">Uncharacterized protein</fullName>
    </submittedName>
</protein>
<sequence>MLHGYDQEILGGWLIDEAHARELGRNMLGAFGLLPSREYINRVSASPVTFVSGLLDDVTKQFIARYGPVIDSYAEYKDFLQGAEGRTDPLVGETTLPINLSPTLFSQSESLHDSIDAWTPPTSMRVIEVAGWGIDTLASFEYYPRVASCPAGSLICDVYALDERPRFTVDGDGTVVVPSAQYMSSNGNAEKYWVDIKKYNEANVDLFGKQHKNILEINNLLDFISSTIQNLEPDDSPYITTIVPTNNSNILRLSIHSPVTIDAYDKDGNHTGKICPPNYDFCYAEENIVNSSYLEFGEGKYINLPEDEFSKVKLQGTDVGTFTYDSEKVLPNGTSSTSSFIDIPVTTQTQAEITINPTTQNPQLKLDVTGDGIPDFTLAPSATFDPITYLQIMKATIDSLDLTKAQIRAFDNRVDNIIKSIQSGKINKAKLKSDKFKSFLEKKLAKPDPKKPKPKKLSKTDAQLLLDMLNKLLDNIN</sequence>
<dbReference type="AlphaFoldDB" id="A0A1F6XJ14"/>
<evidence type="ECO:0000313" key="1">
    <source>
        <dbReference type="EMBL" id="OGI94018.1"/>
    </source>
</evidence>
<gene>
    <name evidence="1" type="ORF">A3A03_00665</name>
</gene>
<organism evidence="1 2">
    <name type="scientific">Candidatus Nomurabacteria bacterium RIFCSPLOWO2_01_FULL_40_18</name>
    <dbReference type="NCBI Taxonomy" id="1801773"/>
    <lineage>
        <taxon>Bacteria</taxon>
        <taxon>Candidatus Nomuraibacteriota</taxon>
    </lineage>
</organism>
<proteinExistence type="predicted"/>
<comment type="caution">
    <text evidence="1">The sequence shown here is derived from an EMBL/GenBank/DDBJ whole genome shotgun (WGS) entry which is preliminary data.</text>
</comment>
<dbReference type="EMBL" id="MFUX01000033">
    <property type="protein sequence ID" value="OGI94018.1"/>
    <property type="molecule type" value="Genomic_DNA"/>
</dbReference>
<dbReference type="STRING" id="1801773.A3A03_00665"/>
<name>A0A1F6XJ14_9BACT</name>
<dbReference type="Proteomes" id="UP000176629">
    <property type="component" value="Unassembled WGS sequence"/>
</dbReference>